<accession>A0A067MKP9</accession>
<keyword evidence="3" id="KW-1185">Reference proteome</keyword>
<dbReference type="HOGENOM" id="CLU_093211_0_0_1"/>
<proteinExistence type="predicted"/>
<protein>
    <submittedName>
        <fullName evidence="2">Uncharacterized protein</fullName>
    </submittedName>
</protein>
<reference evidence="3" key="1">
    <citation type="journal article" date="2014" name="Proc. Natl. Acad. Sci. U.S.A.">
        <title>Extensive sampling of basidiomycete genomes demonstrates inadequacy of the white-rot/brown-rot paradigm for wood decay fungi.</title>
        <authorList>
            <person name="Riley R."/>
            <person name="Salamov A.A."/>
            <person name="Brown D.W."/>
            <person name="Nagy L.G."/>
            <person name="Floudas D."/>
            <person name="Held B.W."/>
            <person name="Levasseur A."/>
            <person name="Lombard V."/>
            <person name="Morin E."/>
            <person name="Otillar R."/>
            <person name="Lindquist E.A."/>
            <person name="Sun H."/>
            <person name="LaButti K.M."/>
            <person name="Schmutz J."/>
            <person name="Jabbour D."/>
            <person name="Luo H."/>
            <person name="Baker S.E."/>
            <person name="Pisabarro A.G."/>
            <person name="Walton J.D."/>
            <person name="Blanchette R.A."/>
            <person name="Henrissat B."/>
            <person name="Martin F."/>
            <person name="Cullen D."/>
            <person name="Hibbett D.S."/>
            <person name="Grigoriev I.V."/>
        </authorList>
    </citation>
    <scope>NUCLEOTIDE SEQUENCE [LARGE SCALE GENOMIC DNA]</scope>
    <source>
        <strain evidence="3">FD-172 SS1</strain>
    </source>
</reference>
<dbReference type="Proteomes" id="UP000027195">
    <property type="component" value="Unassembled WGS sequence"/>
</dbReference>
<dbReference type="AlphaFoldDB" id="A0A067MKP9"/>
<feature type="signal peptide" evidence="1">
    <location>
        <begin position="1"/>
        <end position="23"/>
    </location>
</feature>
<gene>
    <name evidence="2" type="ORF">BOTBODRAFT_176680</name>
</gene>
<organism evidence="2 3">
    <name type="scientific">Botryobasidium botryosum (strain FD-172 SS1)</name>
    <dbReference type="NCBI Taxonomy" id="930990"/>
    <lineage>
        <taxon>Eukaryota</taxon>
        <taxon>Fungi</taxon>
        <taxon>Dikarya</taxon>
        <taxon>Basidiomycota</taxon>
        <taxon>Agaricomycotina</taxon>
        <taxon>Agaricomycetes</taxon>
        <taxon>Cantharellales</taxon>
        <taxon>Botryobasidiaceae</taxon>
        <taxon>Botryobasidium</taxon>
    </lineage>
</organism>
<evidence type="ECO:0000256" key="1">
    <source>
        <dbReference type="SAM" id="SignalP"/>
    </source>
</evidence>
<dbReference type="InParanoid" id="A0A067MKP9"/>
<name>A0A067MKP9_BOTB1</name>
<evidence type="ECO:0000313" key="2">
    <source>
        <dbReference type="EMBL" id="KDQ12156.1"/>
    </source>
</evidence>
<feature type="chain" id="PRO_5001641457" evidence="1">
    <location>
        <begin position="24"/>
        <end position="261"/>
    </location>
</feature>
<dbReference type="OrthoDB" id="2996686at2759"/>
<dbReference type="EMBL" id="KL198052">
    <property type="protein sequence ID" value="KDQ12156.1"/>
    <property type="molecule type" value="Genomic_DNA"/>
</dbReference>
<keyword evidence="1" id="KW-0732">Signal</keyword>
<sequence>MIFANFFLAASVLLVGFAAQATALTLPEHAARGDYGPVHDIAAARSSVDSRANNCANLQGCSNCVANAACGFSKTAFTCLTRSGAANANQVTSNIGCPQMNQMQAVFPAVNAQSKAGIITAPVLAEFNRISNHIFKGETTSKTSGRHTSDAWLAANPGSKRNAQNTAIHISSFPNGKTGKTVWESANYSELDIKNVCTVVIALGNKAGKKEGAFVVQTPFGKPACIHHFEKGTGSCFPLGTASPTAALGAPCDVAGEDNDD</sequence>
<evidence type="ECO:0000313" key="3">
    <source>
        <dbReference type="Proteomes" id="UP000027195"/>
    </source>
</evidence>